<keyword evidence="2" id="KW-0378">Hydrolase</keyword>
<dbReference type="Gene3D" id="2.30.110.10">
    <property type="entry name" value="Electron Transport, Fmn-binding Protein, Chain A"/>
    <property type="match status" value="1"/>
</dbReference>
<dbReference type="Proteomes" id="UP000010471">
    <property type="component" value="Chromosome"/>
</dbReference>
<dbReference type="eggNOG" id="COG3576">
    <property type="taxonomic scope" value="Bacteria"/>
</dbReference>
<feature type="domain" description="Pyridoxamine 5'-phosphate oxidase N-terminal" evidence="1">
    <location>
        <begin position="9"/>
        <end position="131"/>
    </location>
</feature>
<dbReference type="GO" id="GO:0016787">
    <property type="term" value="F:hydrolase activity"/>
    <property type="evidence" value="ECO:0007669"/>
    <property type="project" value="UniProtKB-KW"/>
</dbReference>
<dbReference type="PATRIC" id="fig|1173027.3.peg.5535"/>
<protein>
    <submittedName>
        <fullName evidence="2">Putative hydrolase (Metallo-beta-lactamase superfamily)</fullName>
    </submittedName>
</protein>
<dbReference type="Pfam" id="PF01243">
    <property type="entry name" value="PNPOx_N"/>
    <property type="match status" value="1"/>
</dbReference>
<evidence type="ECO:0000313" key="3">
    <source>
        <dbReference type="Proteomes" id="UP000010471"/>
    </source>
</evidence>
<gene>
    <name evidence="2" type="ORF">Mic7113_4994</name>
</gene>
<evidence type="ECO:0000259" key="1">
    <source>
        <dbReference type="Pfam" id="PF01243"/>
    </source>
</evidence>
<sequence>MAKFYTEIHPSLQEFIKDQKIFFTATAPEQGRINLSPKGIDTFRCIDSQTVAYLDLTGSGNETAAHLIENGRITIMFCSFSEQPMILRLYGQGRVIHPRDQEWQTVSPLFESLPGKRQIIMIAVESVQTSCGYGVPIYELKEERKMIIDWATKKGEQGIKDYWQAKNLKSIDGLPTQLLDD</sequence>
<dbReference type="PANTHER" id="PTHR39336">
    <property type="entry name" value="PYRIDOXAMINE PHOSPHATE OXIDASE FAMILY PROTEIN (AFU_ORTHOLOGUE AFUA_6G11440)"/>
    <property type="match status" value="1"/>
</dbReference>
<dbReference type="AlphaFoldDB" id="K9WJT2"/>
<dbReference type="OrthoDB" id="115989at2"/>
<reference evidence="2 3" key="1">
    <citation type="submission" date="2012-06" db="EMBL/GenBank/DDBJ databases">
        <title>Finished chromosome of genome of Microcoleus sp. PCC 7113.</title>
        <authorList>
            <consortium name="US DOE Joint Genome Institute"/>
            <person name="Gugger M."/>
            <person name="Coursin T."/>
            <person name="Rippka R."/>
            <person name="Tandeau De Marsac N."/>
            <person name="Huntemann M."/>
            <person name="Wei C.-L."/>
            <person name="Han J."/>
            <person name="Detter J.C."/>
            <person name="Han C."/>
            <person name="Tapia R."/>
            <person name="Chen A."/>
            <person name="Kyrpides N."/>
            <person name="Mavromatis K."/>
            <person name="Markowitz V."/>
            <person name="Szeto E."/>
            <person name="Ivanova N."/>
            <person name="Pagani I."/>
            <person name="Pati A."/>
            <person name="Goodwin L."/>
            <person name="Nordberg H.P."/>
            <person name="Cantor M.N."/>
            <person name="Hua S.X."/>
            <person name="Woyke T."/>
            <person name="Kerfeld C.A."/>
        </authorList>
    </citation>
    <scope>NUCLEOTIDE SEQUENCE [LARGE SCALE GENOMIC DNA]</scope>
    <source>
        <strain evidence="2 3">PCC 7113</strain>
    </source>
</reference>
<proteinExistence type="predicted"/>
<dbReference type="InterPro" id="IPR011576">
    <property type="entry name" value="Pyridox_Oxase_N"/>
</dbReference>
<dbReference type="EMBL" id="CP003630">
    <property type="protein sequence ID" value="AFZ20655.1"/>
    <property type="molecule type" value="Genomic_DNA"/>
</dbReference>
<dbReference type="InterPro" id="IPR012349">
    <property type="entry name" value="Split_barrel_FMN-bd"/>
</dbReference>
<evidence type="ECO:0000313" key="2">
    <source>
        <dbReference type="EMBL" id="AFZ20655.1"/>
    </source>
</evidence>
<dbReference type="SUPFAM" id="SSF50475">
    <property type="entry name" value="FMN-binding split barrel"/>
    <property type="match status" value="1"/>
</dbReference>
<name>K9WJT2_9CYAN</name>
<organism evidence="2 3">
    <name type="scientific">Allocoleopsis franciscana PCC 7113</name>
    <dbReference type="NCBI Taxonomy" id="1173027"/>
    <lineage>
        <taxon>Bacteria</taxon>
        <taxon>Bacillati</taxon>
        <taxon>Cyanobacteriota</taxon>
        <taxon>Cyanophyceae</taxon>
        <taxon>Coleofasciculales</taxon>
        <taxon>Coleofasciculaceae</taxon>
        <taxon>Allocoleopsis</taxon>
        <taxon>Allocoleopsis franciscana</taxon>
    </lineage>
</organism>
<keyword evidence="3" id="KW-1185">Reference proteome</keyword>
<dbReference type="STRING" id="1173027.Mic7113_4994"/>
<dbReference type="KEGG" id="mic:Mic7113_4994"/>
<dbReference type="HOGENOM" id="CLU_054794_1_1_3"/>
<dbReference type="RefSeq" id="WP_015184790.1">
    <property type="nucleotide sequence ID" value="NC_019738.1"/>
</dbReference>
<accession>K9WJT2</accession>
<dbReference type="PANTHER" id="PTHR39336:SF1">
    <property type="entry name" value="PYRIDOXAMINE PHOSPHATE OXIDASE FAMILY PROTEIN (AFU_ORTHOLOGUE AFUA_6G11440)"/>
    <property type="match status" value="1"/>
</dbReference>